<feature type="transmembrane region" description="Helical" evidence="6">
    <location>
        <begin position="47"/>
        <end position="67"/>
    </location>
</feature>
<dbReference type="Proteomes" id="UP001443914">
    <property type="component" value="Unassembled WGS sequence"/>
</dbReference>
<keyword evidence="6" id="KW-0812">Transmembrane</keyword>
<dbReference type="Pfam" id="PF03016">
    <property type="entry name" value="Exostosin_GT47"/>
    <property type="match status" value="1"/>
</dbReference>
<feature type="domain" description="Exostosin GT47" evidence="7">
    <location>
        <begin position="98"/>
        <end position="394"/>
    </location>
</feature>
<keyword evidence="6" id="KW-0472">Membrane</keyword>
<keyword evidence="6" id="KW-1133">Transmembrane helix</keyword>
<accession>A0AAW1IPD3</accession>
<dbReference type="PANTHER" id="PTHR11062">
    <property type="entry name" value="EXOSTOSIN HEPARAN SULFATE GLYCOSYLTRANSFERASE -RELATED"/>
    <property type="match status" value="1"/>
</dbReference>
<dbReference type="GO" id="GO:0000139">
    <property type="term" value="C:Golgi membrane"/>
    <property type="evidence" value="ECO:0007669"/>
    <property type="project" value="UniProtKB-SubCell"/>
</dbReference>
<evidence type="ECO:0000256" key="6">
    <source>
        <dbReference type="SAM" id="Phobius"/>
    </source>
</evidence>
<keyword evidence="4" id="KW-0735">Signal-anchor</keyword>
<dbReference type="InterPro" id="IPR040911">
    <property type="entry name" value="Exostosin_GT47"/>
</dbReference>
<comment type="similarity">
    <text evidence="2">Belongs to the glycosyltransferase 47 family.</text>
</comment>
<evidence type="ECO:0000256" key="3">
    <source>
        <dbReference type="ARBA" id="ARBA00022676"/>
    </source>
</evidence>
<keyword evidence="3" id="KW-0808">Transferase</keyword>
<protein>
    <recommendedName>
        <fullName evidence="7">Exostosin GT47 domain-containing protein</fullName>
    </recommendedName>
</protein>
<evidence type="ECO:0000313" key="9">
    <source>
        <dbReference type="Proteomes" id="UP001443914"/>
    </source>
</evidence>
<evidence type="ECO:0000256" key="4">
    <source>
        <dbReference type="ARBA" id="ARBA00022968"/>
    </source>
</evidence>
<proteinExistence type="inferred from homology"/>
<evidence type="ECO:0000259" key="7">
    <source>
        <dbReference type="Pfam" id="PF03016"/>
    </source>
</evidence>
<dbReference type="PANTHER" id="PTHR11062:SF229">
    <property type="entry name" value="GLUCURONOXYLAN GLUCURONOSYLTRANSFERASE IRX7-RELATED"/>
    <property type="match status" value="1"/>
</dbReference>
<dbReference type="GO" id="GO:0016757">
    <property type="term" value="F:glycosyltransferase activity"/>
    <property type="evidence" value="ECO:0007669"/>
    <property type="project" value="UniProtKB-KW"/>
</dbReference>
<gene>
    <name evidence="8" type="ORF">RND81_09G182200</name>
</gene>
<evidence type="ECO:0000256" key="1">
    <source>
        <dbReference type="ARBA" id="ARBA00004323"/>
    </source>
</evidence>
<sequence>MVDFNPPTKPRKGFYVKMKFLHSNHRHGRPKDNNIFKRNFHHFYYRFFKWILWIFLSFYLFFSFPSFKHSNHLHKFKQRSLIESSPSFEASLAKSDLNLKVYVYELPEKYNEEWLKNERCSKHLFASEVAIHKALLKSEIRTLEPNEADLFFVPVYVSCNFSTINGFPAIGHARSLISSAVHLISLRFPFWNRTRGSDHVFVASHDFGACFHTLEDVAKEDGIPEILRKSIILQTFGVKYKHPCQEVENVVIPPYVPPQSIRSTLVKWPLGGTRDIFAFFRGKMEINPKNVSGRFYSKAVRTKIWKKFNNDKRFYLKRNRYSGYQSEIARSIFCLCPLGWAPWSPRLVESVALGCVPVIIADGIRLPFDDVVPWSNISLTVAENDVVNLGKILDHVARTNLTTIQRNLWDPYVRGALLFNPNIHVGDATWHVLRSLRQKLPRGAYGVSQAHVQ</sequence>
<comment type="caution">
    <text evidence="8">The sequence shown here is derived from an EMBL/GenBank/DDBJ whole genome shotgun (WGS) entry which is preliminary data.</text>
</comment>
<keyword evidence="9" id="KW-1185">Reference proteome</keyword>
<dbReference type="EMBL" id="JBDFQZ010000009">
    <property type="protein sequence ID" value="KAK9691192.1"/>
    <property type="molecule type" value="Genomic_DNA"/>
</dbReference>
<keyword evidence="5" id="KW-0333">Golgi apparatus</keyword>
<dbReference type="AlphaFoldDB" id="A0AAW1IPD3"/>
<evidence type="ECO:0000313" key="8">
    <source>
        <dbReference type="EMBL" id="KAK9691192.1"/>
    </source>
</evidence>
<dbReference type="InterPro" id="IPR004263">
    <property type="entry name" value="Exostosin"/>
</dbReference>
<comment type="subcellular location">
    <subcellularLocation>
        <location evidence="1">Golgi apparatus membrane</location>
        <topology evidence="1">Single-pass type II membrane protein</topology>
    </subcellularLocation>
</comment>
<reference evidence="8" key="1">
    <citation type="submission" date="2024-03" db="EMBL/GenBank/DDBJ databases">
        <title>WGS assembly of Saponaria officinalis var. Norfolk2.</title>
        <authorList>
            <person name="Jenkins J."/>
            <person name="Shu S."/>
            <person name="Grimwood J."/>
            <person name="Barry K."/>
            <person name="Goodstein D."/>
            <person name="Schmutz J."/>
            <person name="Leebens-Mack J."/>
            <person name="Osbourn A."/>
        </authorList>
    </citation>
    <scope>NUCLEOTIDE SEQUENCE [LARGE SCALE GENOMIC DNA]</scope>
    <source>
        <strain evidence="8">JIC</strain>
    </source>
</reference>
<organism evidence="8 9">
    <name type="scientific">Saponaria officinalis</name>
    <name type="common">Common soapwort</name>
    <name type="synonym">Lychnis saponaria</name>
    <dbReference type="NCBI Taxonomy" id="3572"/>
    <lineage>
        <taxon>Eukaryota</taxon>
        <taxon>Viridiplantae</taxon>
        <taxon>Streptophyta</taxon>
        <taxon>Embryophyta</taxon>
        <taxon>Tracheophyta</taxon>
        <taxon>Spermatophyta</taxon>
        <taxon>Magnoliopsida</taxon>
        <taxon>eudicotyledons</taxon>
        <taxon>Gunneridae</taxon>
        <taxon>Pentapetalae</taxon>
        <taxon>Caryophyllales</taxon>
        <taxon>Caryophyllaceae</taxon>
        <taxon>Caryophylleae</taxon>
        <taxon>Saponaria</taxon>
    </lineage>
</organism>
<keyword evidence="3" id="KW-0328">Glycosyltransferase</keyword>
<dbReference type="GO" id="GO:0010417">
    <property type="term" value="P:glucuronoxylan biosynthetic process"/>
    <property type="evidence" value="ECO:0007669"/>
    <property type="project" value="TreeGrafter"/>
</dbReference>
<name>A0AAW1IPD3_SAPOF</name>
<evidence type="ECO:0000256" key="5">
    <source>
        <dbReference type="ARBA" id="ARBA00023034"/>
    </source>
</evidence>
<evidence type="ECO:0000256" key="2">
    <source>
        <dbReference type="ARBA" id="ARBA00010271"/>
    </source>
</evidence>